<reference evidence="1 2" key="1">
    <citation type="submission" date="2017-05" db="EMBL/GenBank/DDBJ databases">
        <authorList>
            <person name="Song R."/>
            <person name="Chenine A.L."/>
            <person name="Ruprecht R.M."/>
        </authorList>
    </citation>
    <scope>NUCLEOTIDE SEQUENCE [LARGE SCALE GENOMIC DNA]</scope>
    <source>
        <strain evidence="1">SW32</strain>
    </source>
</reference>
<keyword evidence="2" id="KW-1185">Reference proteome</keyword>
<dbReference type="Proteomes" id="UP000194457">
    <property type="component" value="Chromosome"/>
</dbReference>
<evidence type="ECO:0000313" key="2">
    <source>
        <dbReference type="Proteomes" id="UP000194457"/>
    </source>
</evidence>
<dbReference type="EMBL" id="CP021358">
    <property type="protein sequence ID" value="ART62779.1"/>
    <property type="molecule type" value="Genomic_DNA"/>
</dbReference>
<dbReference type="OrthoDB" id="6183585at2"/>
<name>A0A240UP28_9GAMM</name>
<dbReference type="KEGG" id="kma:B9H00_06690"/>
<sequence length="118" mass="12979">MMFIRLILIVILTLSIPALGLASSGVGEQCEMMPGTFMMHDATDQQDCDVMAQNFASQPDSSDKCPPMQDCVVGMALYISNSNLSIYTLHPVRVSPLLYDPPAVFRSTDGLWRPPRLS</sequence>
<protein>
    <submittedName>
        <fullName evidence="1">Uncharacterized protein</fullName>
    </submittedName>
</protein>
<gene>
    <name evidence="1" type="ORF">B9H00_06690</name>
</gene>
<organism evidence="1 2">
    <name type="scientific">Kushneria marisflavi</name>
    <dbReference type="NCBI Taxonomy" id="157779"/>
    <lineage>
        <taxon>Bacteria</taxon>
        <taxon>Pseudomonadati</taxon>
        <taxon>Pseudomonadota</taxon>
        <taxon>Gammaproteobacteria</taxon>
        <taxon>Oceanospirillales</taxon>
        <taxon>Halomonadaceae</taxon>
        <taxon>Kushneria</taxon>
    </lineage>
</organism>
<dbReference type="RefSeq" id="WP_086900008.1">
    <property type="nucleotide sequence ID" value="NZ_CP021358.1"/>
</dbReference>
<evidence type="ECO:0000313" key="1">
    <source>
        <dbReference type="EMBL" id="ART62779.1"/>
    </source>
</evidence>
<dbReference type="AlphaFoldDB" id="A0A240UP28"/>
<accession>A0A240UP28</accession>
<proteinExistence type="predicted"/>